<evidence type="ECO:0000313" key="2">
    <source>
        <dbReference type="EMBL" id="KAF5936461.1"/>
    </source>
</evidence>
<dbReference type="PANTHER" id="PTHR31642">
    <property type="entry name" value="TRICHOTHECENE 3-O-ACETYLTRANSFERASE"/>
    <property type="match status" value="1"/>
</dbReference>
<dbReference type="Gene3D" id="3.30.559.10">
    <property type="entry name" value="Chloramphenicol acetyltransferase-like domain"/>
    <property type="match status" value="2"/>
</dbReference>
<dbReference type="Pfam" id="PF02458">
    <property type="entry name" value="Transferase"/>
    <property type="match status" value="1"/>
</dbReference>
<dbReference type="Proteomes" id="UP000593564">
    <property type="component" value="Unassembled WGS sequence"/>
</dbReference>
<sequence length="326" mass="35882">MEGKDPASVIREALAKALEFYYPFAGRLVEGPNRKLSVDCTVKGVLFIEANANVDLDWLGDTVGPGCPYLEELQYDVLGSDGIVGCPLLLIQVMRFSFGGFTFAIHLNHTMTDAPGLVQFLNTIVEFSQQPQTKITPSVPPISQRHLLSARQPPSITCPHHEYDQALAGAATTTINRSFFFGPKEIKAICNHLPHHHRNTTASIFELLTACIWQCRTRALCLAPGEIVRVSCIVNGRGNKHDLNLPPGYYGNVLTYPVAMEKVGMLSMLPLGYALELVKKAKAQVSEEYFRSVADLMVIKGHPLYSLDANKDYIVSDTVGFLAFEG</sequence>
<dbReference type="InterPro" id="IPR050317">
    <property type="entry name" value="Plant_Fungal_Acyltransferase"/>
</dbReference>
<comment type="caution">
    <text evidence="2">The sequence shown here is derived from an EMBL/GenBank/DDBJ whole genome shotgun (WGS) entry which is preliminary data.</text>
</comment>
<accession>A0A7J7G964</accession>
<dbReference type="PANTHER" id="PTHR31642:SF302">
    <property type="entry name" value="METHANOL O-ANTHRANILOYLTRANSFERASE-LIKE"/>
    <property type="match status" value="1"/>
</dbReference>
<reference evidence="2 3" key="2">
    <citation type="submission" date="2020-07" db="EMBL/GenBank/DDBJ databases">
        <title>Genome assembly of wild tea tree DASZ reveals pedigree and selection history of tea varieties.</title>
        <authorList>
            <person name="Zhang W."/>
        </authorList>
    </citation>
    <scope>NUCLEOTIDE SEQUENCE [LARGE SCALE GENOMIC DNA]</scope>
    <source>
        <strain evidence="3">cv. G240</strain>
        <tissue evidence="2">Leaf</tissue>
    </source>
</reference>
<dbReference type="AlphaFoldDB" id="A0A7J7G964"/>
<organism evidence="2 3">
    <name type="scientific">Camellia sinensis</name>
    <name type="common">Tea plant</name>
    <name type="synonym">Thea sinensis</name>
    <dbReference type="NCBI Taxonomy" id="4442"/>
    <lineage>
        <taxon>Eukaryota</taxon>
        <taxon>Viridiplantae</taxon>
        <taxon>Streptophyta</taxon>
        <taxon>Embryophyta</taxon>
        <taxon>Tracheophyta</taxon>
        <taxon>Spermatophyta</taxon>
        <taxon>Magnoliopsida</taxon>
        <taxon>eudicotyledons</taxon>
        <taxon>Gunneridae</taxon>
        <taxon>Pentapetalae</taxon>
        <taxon>asterids</taxon>
        <taxon>Ericales</taxon>
        <taxon>Theaceae</taxon>
        <taxon>Camellia</taxon>
    </lineage>
</organism>
<evidence type="ECO:0000313" key="3">
    <source>
        <dbReference type="Proteomes" id="UP000593564"/>
    </source>
</evidence>
<keyword evidence="3" id="KW-1185">Reference proteome</keyword>
<dbReference type="EMBL" id="JACBKZ010000013">
    <property type="protein sequence ID" value="KAF5936461.1"/>
    <property type="molecule type" value="Genomic_DNA"/>
</dbReference>
<evidence type="ECO:0000256" key="1">
    <source>
        <dbReference type="ARBA" id="ARBA00009861"/>
    </source>
</evidence>
<reference evidence="3" key="1">
    <citation type="journal article" date="2020" name="Nat. Commun.">
        <title>Genome assembly of wild tea tree DASZ reveals pedigree and selection history of tea varieties.</title>
        <authorList>
            <person name="Zhang W."/>
            <person name="Zhang Y."/>
            <person name="Qiu H."/>
            <person name="Guo Y."/>
            <person name="Wan H."/>
            <person name="Zhang X."/>
            <person name="Scossa F."/>
            <person name="Alseekh S."/>
            <person name="Zhang Q."/>
            <person name="Wang P."/>
            <person name="Xu L."/>
            <person name="Schmidt M.H."/>
            <person name="Jia X."/>
            <person name="Li D."/>
            <person name="Zhu A."/>
            <person name="Guo F."/>
            <person name="Chen W."/>
            <person name="Ni D."/>
            <person name="Usadel B."/>
            <person name="Fernie A.R."/>
            <person name="Wen W."/>
        </authorList>
    </citation>
    <scope>NUCLEOTIDE SEQUENCE [LARGE SCALE GENOMIC DNA]</scope>
    <source>
        <strain evidence="3">cv. G240</strain>
    </source>
</reference>
<proteinExistence type="inferred from homology"/>
<protein>
    <submittedName>
        <fullName evidence="2">Uncharacterized protein</fullName>
    </submittedName>
</protein>
<gene>
    <name evidence="2" type="ORF">HYC85_027590</name>
</gene>
<dbReference type="GO" id="GO:0016747">
    <property type="term" value="F:acyltransferase activity, transferring groups other than amino-acyl groups"/>
    <property type="evidence" value="ECO:0007669"/>
    <property type="project" value="TreeGrafter"/>
</dbReference>
<name>A0A7J7G964_CAMSI</name>
<comment type="similarity">
    <text evidence="1">Belongs to the plant acyltransferase family.</text>
</comment>
<dbReference type="InterPro" id="IPR023213">
    <property type="entry name" value="CAT-like_dom_sf"/>
</dbReference>